<dbReference type="PRINTS" id="PR01490">
    <property type="entry name" value="RTXTOXIND"/>
</dbReference>
<dbReference type="NCBIfam" id="TIGR01843">
    <property type="entry name" value="type_I_hlyD"/>
    <property type="match status" value="1"/>
</dbReference>
<keyword evidence="4 9" id="KW-1003">Cell membrane</keyword>
<evidence type="ECO:0000256" key="3">
    <source>
        <dbReference type="ARBA" id="ARBA00022448"/>
    </source>
</evidence>
<organism evidence="13 14">
    <name type="scientific">Kangsaoukella pontilimi</name>
    <dbReference type="NCBI Taxonomy" id="2691042"/>
    <lineage>
        <taxon>Bacteria</taxon>
        <taxon>Pseudomonadati</taxon>
        <taxon>Pseudomonadota</taxon>
        <taxon>Alphaproteobacteria</taxon>
        <taxon>Rhodobacterales</taxon>
        <taxon>Paracoccaceae</taxon>
        <taxon>Kangsaoukella</taxon>
    </lineage>
</organism>
<dbReference type="RefSeq" id="WP_160763846.1">
    <property type="nucleotide sequence ID" value="NZ_WUPT01000001.1"/>
</dbReference>
<keyword evidence="5 9" id="KW-0997">Cell inner membrane</keyword>
<dbReference type="Pfam" id="PF26002">
    <property type="entry name" value="Beta-barrel_AprE"/>
    <property type="match status" value="1"/>
</dbReference>
<sequence length="436" mass="46556">MAPHVKAARDMARQMRGGNPLKASLLLLLILAFLGATAVWAAMTELDSVTRADGRVVPSGEVQVVQSSEAAVIAEIHVREGDIVDAGAALVTLDGRQLEGELTQAERRVASLRLRIARLTAEVAGARFVPDPMLAADSPALVASELSLFEARQSALADEIAVLERQGRQREQAVIEAETRVRTSEDTLALIREDIAVMRPLVEENIEPRTTLIGLLGREAEAVGRLSEARAALAGAKAAVEEIADRVVAARSGARADALDQLAQAEAELAEVRVMLPALEARVDRSVLRAPARGVVNRIMLTTIGALARPGEPLVEVVPLGDELLVEAYLAPEDVAFVRPGQDVRVSLSAYDPSRYGSIDGTILRVGADAVTRPDRDERAFAVEIRTLGTLTDAEGADVDILPGMVATVDILSGKRTVLGYLTEPIVRVKETALRE</sequence>
<dbReference type="EMBL" id="WUPT01000001">
    <property type="protein sequence ID" value="MXQ08007.1"/>
    <property type="molecule type" value="Genomic_DNA"/>
</dbReference>
<reference evidence="13 14" key="1">
    <citation type="submission" date="2019-12" db="EMBL/GenBank/DDBJ databases">
        <authorList>
            <person name="Lee S.D."/>
        </authorList>
    </citation>
    <scope>NUCLEOTIDE SEQUENCE [LARGE SCALE GENOMIC DNA]</scope>
    <source>
        <strain evidence="13 14">GH1-50</strain>
    </source>
</reference>
<dbReference type="GO" id="GO:0005886">
    <property type="term" value="C:plasma membrane"/>
    <property type="evidence" value="ECO:0007669"/>
    <property type="project" value="UniProtKB-SubCell"/>
</dbReference>
<dbReference type="InterPro" id="IPR010129">
    <property type="entry name" value="T1SS_HlyD"/>
</dbReference>
<dbReference type="InterPro" id="IPR058781">
    <property type="entry name" value="HH_AprE-like"/>
</dbReference>
<evidence type="ECO:0000313" key="13">
    <source>
        <dbReference type="EMBL" id="MXQ08007.1"/>
    </source>
</evidence>
<feature type="coiled-coil region" evidence="10">
    <location>
        <begin position="226"/>
        <end position="282"/>
    </location>
</feature>
<keyword evidence="3 9" id="KW-0813">Transport</keyword>
<dbReference type="PANTHER" id="PTHR30386">
    <property type="entry name" value="MEMBRANE FUSION SUBUNIT OF EMRAB-TOLC MULTIDRUG EFFLUX PUMP"/>
    <property type="match status" value="1"/>
</dbReference>
<feature type="coiled-coil region" evidence="10">
    <location>
        <begin position="95"/>
        <end position="122"/>
    </location>
</feature>
<evidence type="ECO:0000313" key="14">
    <source>
        <dbReference type="Proteomes" id="UP000480350"/>
    </source>
</evidence>
<comment type="similarity">
    <text evidence="2 9">Belongs to the membrane fusion protein (MFP) (TC 8.A.1) family.</text>
</comment>
<gene>
    <name evidence="13" type="ORF">GQ651_09135</name>
</gene>
<evidence type="ECO:0000259" key="12">
    <source>
        <dbReference type="Pfam" id="PF26002"/>
    </source>
</evidence>
<dbReference type="Gene3D" id="2.40.30.170">
    <property type="match status" value="1"/>
</dbReference>
<dbReference type="InterPro" id="IPR058982">
    <property type="entry name" value="Beta-barrel_AprE"/>
</dbReference>
<protein>
    <recommendedName>
        <fullName evidence="9">Membrane fusion protein (MFP) family protein</fullName>
    </recommendedName>
</protein>
<dbReference type="Gene3D" id="2.40.50.100">
    <property type="match status" value="1"/>
</dbReference>
<dbReference type="InterPro" id="IPR050739">
    <property type="entry name" value="MFP"/>
</dbReference>
<proteinExistence type="inferred from homology"/>
<feature type="domain" description="AprE-like long alpha-helical hairpin" evidence="11">
    <location>
        <begin position="100"/>
        <end position="279"/>
    </location>
</feature>
<accession>A0A7C9IGK3</accession>
<dbReference type="PANTHER" id="PTHR30386:SF26">
    <property type="entry name" value="TRANSPORT PROTEIN COMB"/>
    <property type="match status" value="1"/>
</dbReference>
<evidence type="ECO:0000256" key="6">
    <source>
        <dbReference type="ARBA" id="ARBA00022692"/>
    </source>
</evidence>
<dbReference type="Pfam" id="PF25994">
    <property type="entry name" value="HH_AprE"/>
    <property type="match status" value="1"/>
</dbReference>
<evidence type="ECO:0000256" key="8">
    <source>
        <dbReference type="ARBA" id="ARBA00023136"/>
    </source>
</evidence>
<comment type="caution">
    <text evidence="13">The sequence shown here is derived from an EMBL/GenBank/DDBJ whole genome shotgun (WGS) entry which is preliminary data.</text>
</comment>
<comment type="subcellular location">
    <subcellularLocation>
        <location evidence="1 9">Cell inner membrane</location>
        <topology evidence="1 9">Single-pass membrane protein</topology>
    </subcellularLocation>
</comment>
<keyword evidence="6" id="KW-0812">Transmembrane</keyword>
<keyword evidence="7" id="KW-1133">Transmembrane helix</keyword>
<name>A0A7C9IGK3_9RHOB</name>
<dbReference type="GO" id="GO:0015031">
    <property type="term" value="P:protein transport"/>
    <property type="evidence" value="ECO:0007669"/>
    <property type="project" value="InterPro"/>
</dbReference>
<keyword evidence="10" id="KW-0175">Coiled coil</keyword>
<dbReference type="AlphaFoldDB" id="A0A7C9IGK3"/>
<evidence type="ECO:0000259" key="11">
    <source>
        <dbReference type="Pfam" id="PF25994"/>
    </source>
</evidence>
<evidence type="ECO:0000256" key="5">
    <source>
        <dbReference type="ARBA" id="ARBA00022519"/>
    </source>
</evidence>
<evidence type="ECO:0000256" key="4">
    <source>
        <dbReference type="ARBA" id="ARBA00022475"/>
    </source>
</evidence>
<keyword evidence="8" id="KW-0472">Membrane</keyword>
<feature type="domain" description="AprE-like beta-barrel" evidence="12">
    <location>
        <begin position="324"/>
        <end position="413"/>
    </location>
</feature>
<evidence type="ECO:0000256" key="2">
    <source>
        <dbReference type="ARBA" id="ARBA00009477"/>
    </source>
</evidence>
<evidence type="ECO:0000256" key="9">
    <source>
        <dbReference type="RuleBase" id="RU365093"/>
    </source>
</evidence>
<reference evidence="13 14" key="2">
    <citation type="submission" date="2020-03" db="EMBL/GenBank/DDBJ databases">
        <title>Kangsaoukella pontilimi gen. nov., sp. nov., a new member of the family Rhodobacteraceae isolated from a tidal mudflat.</title>
        <authorList>
            <person name="Kim I.S."/>
        </authorList>
    </citation>
    <scope>NUCLEOTIDE SEQUENCE [LARGE SCALE GENOMIC DNA]</scope>
    <source>
        <strain evidence="13 14">GH1-50</strain>
    </source>
</reference>
<evidence type="ECO:0000256" key="1">
    <source>
        <dbReference type="ARBA" id="ARBA00004377"/>
    </source>
</evidence>
<evidence type="ECO:0000256" key="10">
    <source>
        <dbReference type="SAM" id="Coils"/>
    </source>
</evidence>
<dbReference type="Proteomes" id="UP000480350">
    <property type="component" value="Unassembled WGS sequence"/>
</dbReference>
<evidence type="ECO:0000256" key="7">
    <source>
        <dbReference type="ARBA" id="ARBA00022989"/>
    </source>
</evidence>
<keyword evidence="14" id="KW-1185">Reference proteome</keyword>